<evidence type="ECO:0000259" key="1">
    <source>
        <dbReference type="PROSITE" id="PS50144"/>
    </source>
</evidence>
<dbReference type="Pfam" id="PF22486">
    <property type="entry name" value="MATH_2"/>
    <property type="match status" value="1"/>
</dbReference>
<accession>A0A1Y1WYL1</accession>
<dbReference type="SUPFAM" id="SSF49599">
    <property type="entry name" value="TRAF domain-like"/>
    <property type="match status" value="2"/>
</dbReference>
<dbReference type="CDD" id="cd00121">
    <property type="entry name" value="MATH"/>
    <property type="match status" value="1"/>
</dbReference>
<feature type="domain" description="MATH" evidence="1">
    <location>
        <begin position="200"/>
        <end position="329"/>
    </location>
</feature>
<name>A0A1Y1WYL1_9FUNG</name>
<reference evidence="2 3" key="2">
    <citation type="submission" date="2016-08" db="EMBL/GenBank/DDBJ databases">
        <title>Pervasive Adenine N6-methylation of Active Genes in Fungi.</title>
        <authorList>
            <consortium name="DOE Joint Genome Institute"/>
            <person name="Mondo S.J."/>
            <person name="Dannebaum R.O."/>
            <person name="Kuo R.C."/>
            <person name="Labutti K."/>
            <person name="Haridas S."/>
            <person name="Kuo A."/>
            <person name="Salamov A."/>
            <person name="Ahrendt S.R."/>
            <person name="Lipzen A."/>
            <person name="Sullivan W."/>
            <person name="Andreopoulos W.B."/>
            <person name="Clum A."/>
            <person name="Lindquist E."/>
            <person name="Daum C."/>
            <person name="Ramamoorthy G.K."/>
            <person name="Gryganskyi A."/>
            <person name="Culley D."/>
            <person name="Magnuson J.K."/>
            <person name="James T.Y."/>
            <person name="O'Malley M.A."/>
            <person name="Stajich J.E."/>
            <person name="Spatafora J.W."/>
            <person name="Visel A."/>
            <person name="Grigoriev I.V."/>
        </authorList>
    </citation>
    <scope>NUCLEOTIDE SEQUENCE [LARGE SCALE GENOMIC DNA]</scope>
    <source>
        <strain evidence="2 3">S4</strain>
    </source>
</reference>
<evidence type="ECO:0000313" key="2">
    <source>
        <dbReference type="EMBL" id="ORX78276.1"/>
    </source>
</evidence>
<comment type="caution">
    <text evidence="2">The sequence shown here is derived from an EMBL/GenBank/DDBJ whole genome shotgun (WGS) entry which is preliminary data.</text>
</comment>
<dbReference type="InterPro" id="IPR002083">
    <property type="entry name" value="MATH/TRAF_dom"/>
</dbReference>
<feature type="domain" description="MATH" evidence="1">
    <location>
        <begin position="34"/>
        <end position="171"/>
    </location>
</feature>
<evidence type="ECO:0000313" key="3">
    <source>
        <dbReference type="Proteomes" id="UP000193944"/>
    </source>
</evidence>
<dbReference type="OrthoDB" id="289038at2759"/>
<sequence>MNLFFSPNNDKIKNEHVNILKDLIDDNGLKVVEDRYFEWKIKDWSDFINIYDKRMYSLPFTFFGHTWMIKLKSPLNEYHREEKYLRICLANKTNDNKERHILVKFLFSFRDPHDYSLFKSLPSSSFFCISNVTTEEISSEYAYSEIVNEENFHKYIQPLIKDDTLILCMNLRIYNNTILGKYLDKLKKLINDNDKEIADEDYYEWKVDDLDVHDTLEFSPNFLIGGYKWGINLSSVKKKEYLELIFRNTNPVDSLKKNKDIYVNCVLSIRNRNDFSFYHAESSSLQCFNKTNRSYTFSKFYKISDLFLKNEISKKPLFEDRNIIIGAYVRIYKNKK</sequence>
<gene>
    <name evidence="2" type="ORF">BCR32DRAFT_295128</name>
</gene>
<keyword evidence="3" id="KW-1185">Reference proteome</keyword>
<dbReference type="InterPro" id="IPR008974">
    <property type="entry name" value="TRAF-like"/>
</dbReference>
<dbReference type="PROSITE" id="PS50144">
    <property type="entry name" value="MATH"/>
    <property type="match status" value="2"/>
</dbReference>
<dbReference type="EMBL" id="MCFG01000216">
    <property type="protein sequence ID" value="ORX78276.1"/>
    <property type="molecule type" value="Genomic_DNA"/>
</dbReference>
<dbReference type="Gene3D" id="2.60.210.10">
    <property type="entry name" value="Apoptosis, Tumor Necrosis Factor Receptor Associated Protein 2, Chain A"/>
    <property type="match status" value="2"/>
</dbReference>
<reference evidence="2 3" key="1">
    <citation type="submission" date="2016-08" db="EMBL/GenBank/DDBJ databases">
        <title>A Parts List for Fungal Cellulosomes Revealed by Comparative Genomics.</title>
        <authorList>
            <consortium name="DOE Joint Genome Institute"/>
            <person name="Haitjema C.H."/>
            <person name="Gilmore S.P."/>
            <person name="Henske J.K."/>
            <person name="Solomon K.V."/>
            <person name="De Groot R."/>
            <person name="Kuo A."/>
            <person name="Mondo S.J."/>
            <person name="Salamov A.A."/>
            <person name="Labutti K."/>
            <person name="Zhao Z."/>
            <person name="Chiniquy J."/>
            <person name="Barry K."/>
            <person name="Brewer H.M."/>
            <person name="Purvine S.O."/>
            <person name="Wright A.T."/>
            <person name="Boxma B."/>
            <person name="Van Alen T."/>
            <person name="Hackstein J.H."/>
            <person name="Baker S.E."/>
            <person name="Grigoriev I.V."/>
            <person name="O'Malley M.A."/>
        </authorList>
    </citation>
    <scope>NUCLEOTIDE SEQUENCE [LARGE SCALE GENOMIC DNA]</scope>
    <source>
        <strain evidence="2 3">S4</strain>
    </source>
</reference>
<dbReference type="AlphaFoldDB" id="A0A1Y1WYL1"/>
<proteinExistence type="predicted"/>
<dbReference type="Proteomes" id="UP000193944">
    <property type="component" value="Unassembled WGS sequence"/>
</dbReference>
<protein>
    <recommendedName>
        <fullName evidence="1">MATH domain-containing protein</fullName>
    </recommendedName>
</protein>
<organism evidence="2 3">
    <name type="scientific">Anaeromyces robustus</name>
    <dbReference type="NCBI Taxonomy" id="1754192"/>
    <lineage>
        <taxon>Eukaryota</taxon>
        <taxon>Fungi</taxon>
        <taxon>Fungi incertae sedis</taxon>
        <taxon>Chytridiomycota</taxon>
        <taxon>Chytridiomycota incertae sedis</taxon>
        <taxon>Neocallimastigomycetes</taxon>
        <taxon>Neocallimastigales</taxon>
        <taxon>Neocallimastigaceae</taxon>
        <taxon>Anaeromyces</taxon>
    </lineage>
</organism>